<reference evidence="1 2" key="1">
    <citation type="submission" date="2019-11" db="EMBL/GenBank/DDBJ databases">
        <authorList>
            <person name="Lewis R."/>
            <person name="Clooney A.G."/>
            <person name="Stockdale S.R."/>
            <person name="Buttimer C."/>
            <person name="Draper L.A."/>
            <person name="Ross R.P."/>
            <person name="Hill C."/>
        </authorList>
    </citation>
    <scope>NUCLEOTIDE SEQUENCE [LARGE SCALE GENOMIC DNA]</scope>
</reference>
<name>A0A6B7ZEJ6_9CAUD</name>
<protein>
    <submittedName>
        <fullName evidence="1">Uncharacterized protein</fullName>
    </submittedName>
</protein>
<dbReference type="Proteomes" id="UP000464669">
    <property type="component" value="Segment"/>
</dbReference>
<dbReference type="EMBL" id="MN642089">
    <property type="protein sequence ID" value="QGH71933.1"/>
    <property type="molecule type" value="Genomic_DNA"/>
</dbReference>
<evidence type="ECO:0000313" key="1">
    <source>
        <dbReference type="EMBL" id="QGH71933.1"/>
    </source>
</evidence>
<accession>A0A6B7ZEJ6</accession>
<gene>
    <name evidence="1" type="ORF">N1M2_70</name>
</gene>
<organism evidence="1 2">
    <name type="scientific">Klebsiella phage N1M2</name>
    <dbReference type="NCBI Taxonomy" id="2664939"/>
    <lineage>
        <taxon>Viruses</taxon>
        <taxon>Duplodnaviria</taxon>
        <taxon>Heunggongvirae</taxon>
        <taxon>Uroviricota</taxon>
        <taxon>Caudoviricetes</taxon>
        <taxon>Chimalliviridae</taxon>
        <taxon>Nimduovirus</taxon>
        <taxon>Nimduovirus N1M2</taxon>
    </lineage>
</organism>
<sequence>MKDTFKNIGESEVKHPVQAGKDLINLLTKKRRHAFNYVNPIPAEQSFRDCIHYDALWIGSNTVNTVKEIAALSFRTKNLFETSIIHPSYKCRVVYGQPCIDSESDGIIIPLKAHGEDCHARLFVSEYRDIVLQVKLGREFEWLSLPVKSHQVKAAYDKLFPTIQVPNCPVE</sequence>
<evidence type="ECO:0000313" key="2">
    <source>
        <dbReference type="Proteomes" id="UP000464669"/>
    </source>
</evidence>
<proteinExistence type="predicted"/>
<keyword evidence="2" id="KW-1185">Reference proteome</keyword>